<sequence length="387" mass="44164">MKRIHSIDIVRGIVMIIMALDHVRDLMHIDSITQSPTDFTTTTPILFFTRWITHLCAPIFVFLAGTSAYMSLKNNNNISHTRRNLFRRGLVLLLLEFTIVNFAIFFDVGFHTLLFEVIASTGFGFIILSLLLKLSSKQLGITGLLIIFLHNLTPLIPFGETSILKVILTPLFSPAAIPLFAGKAFVVGYPPIPWLGIMLVGFACGSYFEKSKEKTEKIFLKIGLGALALFTVMRFINIYGDGLPWTSQRDTVFTFMSFMNISKYPPSLVFCLVTLGIMFLLLAFSERLSDKFKNILSVYGKVPLFYFIIHFYLIHLITLLVLSLQVFHFSQFEFASGTFGRPKGIESGLPLWAVYIIWLAVVTVLYKPCQWYGQYKETHKNWWLKYI</sequence>
<keyword evidence="1" id="KW-0472">Membrane</keyword>
<dbReference type="Proteomes" id="UP000257136">
    <property type="component" value="Unassembled WGS sequence"/>
</dbReference>
<keyword evidence="4" id="KW-1185">Reference proteome</keyword>
<name>A0A3E0DYV3_9FLAO</name>
<keyword evidence="1" id="KW-1133">Transmembrane helix</keyword>
<evidence type="ECO:0000259" key="2">
    <source>
        <dbReference type="Pfam" id="PF07786"/>
    </source>
</evidence>
<feature type="transmembrane region" description="Helical" evidence="1">
    <location>
        <begin position="188"/>
        <end position="208"/>
    </location>
</feature>
<feature type="transmembrane region" description="Helical" evidence="1">
    <location>
        <begin position="220"/>
        <end position="240"/>
    </location>
</feature>
<evidence type="ECO:0000313" key="4">
    <source>
        <dbReference type="Proteomes" id="UP000257136"/>
    </source>
</evidence>
<feature type="transmembrane region" description="Helical" evidence="1">
    <location>
        <begin position="85"/>
        <end position="106"/>
    </location>
</feature>
<feature type="transmembrane region" description="Helical" evidence="1">
    <location>
        <begin position="304"/>
        <end position="329"/>
    </location>
</feature>
<keyword evidence="1" id="KW-0812">Transmembrane</keyword>
<feature type="domain" description="Heparan-alpha-glucosaminide N-acetyltransferase catalytic" evidence="2">
    <location>
        <begin position="3"/>
        <end position="215"/>
    </location>
</feature>
<evidence type="ECO:0000313" key="3">
    <source>
        <dbReference type="EMBL" id="REG91131.1"/>
    </source>
</evidence>
<feature type="transmembrane region" description="Helical" evidence="1">
    <location>
        <begin position="264"/>
        <end position="284"/>
    </location>
</feature>
<feature type="transmembrane region" description="Helical" evidence="1">
    <location>
        <begin position="349"/>
        <end position="366"/>
    </location>
</feature>
<comment type="caution">
    <text evidence="3">The sequence shown here is derived from an EMBL/GenBank/DDBJ whole genome shotgun (WGS) entry which is preliminary data.</text>
</comment>
<proteinExistence type="predicted"/>
<evidence type="ECO:0000256" key="1">
    <source>
        <dbReference type="SAM" id="Phobius"/>
    </source>
</evidence>
<protein>
    <submittedName>
        <fullName evidence="3">Putative membrane protein</fullName>
    </submittedName>
</protein>
<dbReference type="PANTHER" id="PTHR40407:SF1">
    <property type="entry name" value="HEPARAN-ALPHA-GLUCOSAMINIDE N-ACETYLTRANSFERASE CATALYTIC DOMAIN-CONTAINING PROTEIN"/>
    <property type="match status" value="1"/>
</dbReference>
<feature type="transmembrane region" description="Helical" evidence="1">
    <location>
        <begin position="112"/>
        <end position="132"/>
    </location>
</feature>
<reference evidence="3 4" key="1">
    <citation type="submission" date="2018-08" db="EMBL/GenBank/DDBJ databases">
        <title>Genomic Encyclopedia of Archaeal and Bacterial Type Strains, Phase II (KMG-II): from individual species to whole genera.</title>
        <authorList>
            <person name="Goeker M."/>
        </authorList>
    </citation>
    <scope>NUCLEOTIDE SEQUENCE [LARGE SCALE GENOMIC DNA]</scope>
    <source>
        <strain evidence="3 4">DSM 100880</strain>
    </source>
</reference>
<dbReference type="Pfam" id="PF07786">
    <property type="entry name" value="HGSNAT_cat"/>
    <property type="match status" value="1"/>
</dbReference>
<dbReference type="AlphaFoldDB" id="A0A3E0DYV3"/>
<gene>
    <name evidence="3" type="ORF">C8P67_11724</name>
</gene>
<organism evidence="3 4">
    <name type="scientific">Flavobacterium aquicola</name>
    <dbReference type="NCBI Taxonomy" id="1682742"/>
    <lineage>
        <taxon>Bacteria</taxon>
        <taxon>Pseudomonadati</taxon>
        <taxon>Bacteroidota</taxon>
        <taxon>Flavobacteriia</taxon>
        <taxon>Flavobacteriales</taxon>
        <taxon>Flavobacteriaceae</taxon>
        <taxon>Flavobacterium</taxon>
    </lineage>
</organism>
<dbReference type="EMBL" id="QUNI01000017">
    <property type="protein sequence ID" value="REG91131.1"/>
    <property type="molecule type" value="Genomic_DNA"/>
</dbReference>
<dbReference type="RefSeq" id="WP_115815002.1">
    <property type="nucleotide sequence ID" value="NZ_QUNI01000017.1"/>
</dbReference>
<dbReference type="OrthoDB" id="508112at2"/>
<accession>A0A3E0DYV3</accession>
<dbReference type="PANTHER" id="PTHR40407">
    <property type="entry name" value="MEMBRANE PROTEIN-LIKE PROTEIN"/>
    <property type="match status" value="1"/>
</dbReference>
<dbReference type="InterPro" id="IPR012429">
    <property type="entry name" value="HGSNAT_cat"/>
</dbReference>
<feature type="transmembrane region" description="Helical" evidence="1">
    <location>
        <begin position="144"/>
        <end position="168"/>
    </location>
</feature>
<feature type="transmembrane region" description="Helical" evidence="1">
    <location>
        <begin position="45"/>
        <end position="64"/>
    </location>
</feature>